<sequence length="117" mass="12837">GDGVSSVQDEVNSREPGSGPLYDVLPSWCPEQLAVHSDAYTATDAHQEEAGYEAEPGVCDTAFGWKSLGEELRPNDVTTDLTTFQHGNRALASKEMRKSQGKLRVNVLLKQEFSGYY</sequence>
<name>A0ABU7APR0_9TELE</name>
<gene>
    <name evidence="3" type="ORF">ATANTOWER_014498</name>
</gene>
<feature type="region of interest" description="Disordered" evidence="1">
    <location>
        <begin position="1"/>
        <end position="22"/>
    </location>
</feature>
<feature type="compositionally biased region" description="Polar residues" evidence="1">
    <location>
        <begin position="1"/>
        <end position="10"/>
    </location>
</feature>
<proteinExistence type="predicted"/>
<accession>A0ABU7APR0</accession>
<feature type="domain" description="Serine/threonine-protein kinase SMG1 N-terminal" evidence="2">
    <location>
        <begin position="1"/>
        <end position="101"/>
    </location>
</feature>
<dbReference type="Pfam" id="PF17229">
    <property type="entry name" value="SMG1_N"/>
    <property type="match status" value="1"/>
</dbReference>
<reference evidence="3 4" key="1">
    <citation type="submission" date="2021-07" db="EMBL/GenBank/DDBJ databases">
        <authorList>
            <person name="Palmer J.M."/>
        </authorList>
    </citation>
    <scope>NUCLEOTIDE SEQUENCE [LARGE SCALE GENOMIC DNA]</scope>
    <source>
        <strain evidence="3 4">AT_MEX2019</strain>
        <tissue evidence="3">Muscle</tissue>
    </source>
</reference>
<evidence type="ECO:0000259" key="2">
    <source>
        <dbReference type="Pfam" id="PF17229"/>
    </source>
</evidence>
<organism evidence="3 4">
    <name type="scientific">Ataeniobius toweri</name>
    <dbReference type="NCBI Taxonomy" id="208326"/>
    <lineage>
        <taxon>Eukaryota</taxon>
        <taxon>Metazoa</taxon>
        <taxon>Chordata</taxon>
        <taxon>Craniata</taxon>
        <taxon>Vertebrata</taxon>
        <taxon>Euteleostomi</taxon>
        <taxon>Actinopterygii</taxon>
        <taxon>Neopterygii</taxon>
        <taxon>Teleostei</taxon>
        <taxon>Neoteleostei</taxon>
        <taxon>Acanthomorphata</taxon>
        <taxon>Ovalentaria</taxon>
        <taxon>Atherinomorphae</taxon>
        <taxon>Cyprinodontiformes</taxon>
        <taxon>Goodeidae</taxon>
        <taxon>Ataeniobius</taxon>
    </lineage>
</organism>
<keyword evidence="4" id="KW-1185">Reference proteome</keyword>
<dbReference type="Proteomes" id="UP001345963">
    <property type="component" value="Unassembled WGS sequence"/>
</dbReference>
<comment type="caution">
    <text evidence="3">The sequence shown here is derived from an EMBL/GenBank/DDBJ whole genome shotgun (WGS) entry which is preliminary data.</text>
</comment>
<dbReference type="InterPro" id="IPR035175">
    <property type="entry name" value="SMG1_N"/>
</dbReference>
<evidence type="ECO:0000313" key="4">
    <source>
        <dbReference type="Proteomes" id="UP001345963"/>
    </source>
</evidence>
<feature type="non-terminal residue" evidence="3">
    <location>
        <position position="1"/>
    </location>
</feature>
<evidence type="ECO:0000256" key="1">
    <source>
        <dbReference type="SAM" id="MobiDB-lite"/>
    </source>
</evidence>
<dbReference type="EMBL" id="JAHUTI010022689">
    <property type="protein sequence ID" value="MED6240004.1"/>
    <property type="molecule type" value="Genomic_DNA"/>
</dbReference>
<evidence type="ECO:0000313" key="3">
    <source>
        <dbReference type="EMBL" id="MED6240004.1"/>
    </source>
</evidence>
<protein>
    <recommendedName>
        <fullName evidence="2">Serine/threonine-protein kinase SMG1 N-terminal domain-containing protein</fullName>
    </recommendedName>
</protein>